<reference evidence="2 3" key="1">
    <citation type="submission" date="2019-08" db="EMBL/GenBank/DDBJ databases">
        <title>In-depth cultivation of the pig gut microbiome towards novel bacterial diversity and tailored functional studies.</title>
        <authorList>
            <person name="Wylensek D."/>
            <person name="Hitch T.C.A."/>
            <person name="Clavel T."/>
        </authorList>
    </citation>
    <scope>NUCLEOTIDE SEQUENCE [LARGE SCALE GENOMIC DNA]</scope>
    <source>
        <strain evidence="2 3">WCA-383-APC-5B</strain>
    </source>
</reference>
<gene>
    <name evidence="2" type="ORF">FYJ33_07440</name>
</gene>
<keyword evidence="1" id="KW-0472">Membrane</keyword>
<dbReference type="EMBL" id="VULX01000008">
    <property type="protein sequence ID" value="MSR91249.1"/>
    <property type="molecule type" value="Genomic_DNA"/>
</dbReference>
<proteinExistence type="predicted"/>
<evidence type="ECO:0000313" key="3">
    <source>
        <dbReference type="Proteomes" id="UP000460287"/>
    </source>
</evidence>
<feature type="transmembrane region" description="Helical" evidence="1">
    <location>
        <begin position="23"/>
        <end position="56"/>
    </location>
</feature>
<protein>
    <submittedName>
        <fullName evidence="2">Uncharacterized protein</fullName>
    </submittedName>
</protein>
<name>A0A7X2MY57_9CLOT</name>
<evidence type="ECO:0000256" key="1">
    <source>
        <dbReference type="SAM" id="Phobius"/>
    </source>
</evidence>
<keyword evidence="3" id="KW-1185">Reference proteome</keyword>
<dbReference type="Proteomes" id="UP000460287">
    <property type="component" value="Unassembled WGS sequence"/>
</dbReference>
<dbReference type="AlphaFoldDB" id="A0A7X2MY57"/>
<keyword evidence="1" id="KW-1133">Transmembrane helix</keyword>
<comment type="caution">
    <text evidence="2">The sequence shown here is derived from an EMBL/GenBank/DDBJ whole genome shotgun (WGS) entry which is preliminary data.</text>
</comment>
<accession>A0A7X2MY57</accession>
<keyword evidence="1" id="KW-0812">Transmembrane</keyword>
<evidence type="ECO:0000313" key="2">
    <source>
        <dbReference type="EMBL" id="MSR91249.1"/>
    </source>
</evidence>
<sequence>MDNFEELLVAPISNVLHKVTVVAMWIFAVVAFFYMALGAFVYTLIFGAAAIALFFAKKYSYIEYEYSNTNGEIEIDSIFEQKNRKRKIIFDMKDVLLMAPVESDRYKDNKENISKVINAVPRGNTDKKYSAIVSQGAVKVEVLMVLTQEFIDSCYIYNPRAVVKY</sequence>
<organism evidence="2 3">
    <name type="scientific">Inconstantimicrobium porci</name>
    <dbReference type="NCBI Taxonomy" id="2652291"/>
    <lineage>
        <taxon>Bacteria</taxon>
        <taxon>Bacillati</taxon>
        <taxon>Bacillota</taxon>
        <taxon>Clostridia</taxon>
        <taxon>Eubacteriales</taxon>
        <taxon>Clostridiaceae</taxon>
        <taxon>Inconstantimicrobium</taxon>
    </lineage>
</organism>
<dbReference type="RefSeq" id="WP_154531133.1">
    <property type="nucleotide sequence ID" value="NZ_JAQXTV010000055.1"/>
</dbReference>